<accession>A0A8T4IN33</accession>
<dbReference type="InterPro" id="IPR035897">
    <property type="entry name" value="Toll_tir_struct_dom_sf"/>
</dbReference>
<dbReference type="PROSITE" id="PS50104">
    <property type="entry name" value="TIR"/>
    <property type="match status" value="1"/>
</dbReference>
<dbReference type="InterPro" id="IPR000157">
    <property type="entry name" value="TIR_dom"/>
</dbReference>
<evidence type="ECO:0000259" key="1">
    <source>
        <dbReference type="PROSITE" id="PS50104"/>
    </source>
</evidence>
<dbReference type="SUPFAM" id="SSF52200">
    <property type="entry name" value="Toll/Interleukin receptor TIR domain"/>
    <property type="match status" value="1"/>
</dbReference>
<feature type="domain" description="TIR" evidence="1">
    <location>
        <begin position="1"/>
        <end position="118"/>
    </location>
</feature>
<reference evidence="2" key="1">
    <citation type="submission" date="2021-04" db="EMBL/GenBank/DDBJ databases">
        <title>Ouciella asimina sp. nov., isolated from the surface seawater in the hydrothermal field of Okinawa Trough.</title>
        <authorList>
            <person name="Shuang W."/>
        </authorList>
    </citation>
    <scope>NUCLEOTIDE SEQUENCE</scope>
    <source>
        <strain evidence="2">LXI357</strain>
    </source>
</reference>
<dbReference type="AlphaFoldDB" id="A0A8T4IN33"/>
<dbReference type="SMART" id="SM00255">
    <property type="entry name" value="TIR"/>
    <property type="match status" value="1"/>
</dbReference>
<sequence length="304" mass="33954">MRNQLEQQLAILKRQNVIATWHDRRITAGEVIDHAISSNLEMANIILLLVSPAFLASDYCYDREMQRAMERHEAGEAVAIPVILRPCDWHGTPFGKLLATPTDGKPVTQCADRDQAFLEVTKAIRAAAAKLGPQQRELPAHTFSPMQSRPKSLVAPASRSSNLRLAQTFTERDKDHFKVETFEFIARYFEGSLEELQARNPGIEGTFRRVDANRFNAVIYRGGKALTRCTVFMGGGFMNGIAYTANETSESNSFNENLSVEADDQMLYLKSMGMSFRGGAGEKLSQEGAAELYWGMLIQPLQSR</sequence>
<comment type="caution">
    <text evidence="2">The sequence shown here is derived from an EMBL/GenBank/DDBJ whole genome shotgun (WGS) entry which is preliminary data.</text>
</comment>
<protein>
    <submittedName>
        <fullName evidence="2">TIR domain-containing protein</fullName>
    </submittedName>
</protein>
<proteinExistence type="predicted"/>
<dbReference type="EMBL" id="JAGRQC010000004">
    <property type="protein sequence ID" value="MBR0553739.1"/>
    <property type="molecule type" value="Genomic_DNA"/>
</dbReference>
<keyword evidence="3" id="KW-1185">Reference proteome</keyword>
<dbReference type="GO" id="GO:0007165">
    <property type="term" value="P:signal transduction"/>
    <property type="evidence" value="ECO:0007669"/>
    <property type="project" value="InterPro"/>
</dbReference>
<organism evidence="2 3">
    <name type="scientific">Stakelama marina</name>
    <dbReference type="NCBI Taxonomy" id="2826939"/>
    <lineage>
        <taxon>Bacteria</taxon>
        <taxon>Pseudomonadati</taxon>
        <taxon>Pseudomonadota</taxon>
        <taxon>Alphaproteobacteria</taxon>
        <taxon>Sphingomonadales</taxon>
        <taxon>Sphingomonadaceae</taxon>
        <taxon>Stakelama</taxon>
    </lineage>
</organism>
<gene>
    <name evidence="2" type="ORF">J7S20_14605</name>
</gene>
<dbReference type="Pfam" id="PF13676">
    <property type="entry name" value="TIR_2"/>
    <property type="match status" value="1"/>
</dbReference>
<evidence type="ECO:0000313" key="3">
    <source>
        <dbReference type="Proteomes" id="UP000676996"/>
    </source>
</evidence>
<name>A0A8T4IN33_9SPHN</name>
<dbReference type="Gene3D" id="3.40.50.10140">
    <property type="entry name" value="Toll/interleukin-1 receptor homology (TIR) domain"/>
    <property type="match status" value="1"/>
</dbReference>
<dbReference type="Proteomes" id="UP000676996">
    <property type="component" value="Unassembled WGS sequence"/>
</dbReference>
<dbReference type="RefSeq" id="WP_284054982.1">
    <property type="nucleotide sequence ID" value="NZ_JAGRQC010000004.1"/>
</dbReference>
<evidence type="ECO:0000313" key="2">
    <source>
        <dbReference type="EMBL" id="MBR0553739.1"/>
    </source>
</evidence>